<dbReference type="AlphaFoldDB" id="A0A841FL61"/>
<reference evidence="2 3" key="1">
    <citation type="submission" date="2020-08" db="EMBL/GenBank/DDBJ databases">
        <title>Genomic Encyclopedia of Type Strains, Phase IV (KMG-IV): sequencing the most valuable type-strain genomes for metagenomic binning, comparative biology and taxonomic classification.</title>
        <authorList>
            <person name="Goeker M."/>
        </authorList>
    </citation>
    <scope>NUCLEOTIDE SEQUENCE [LARGE SCALE GENOMIC DNA]</scope>
    <source>
        <strain evidence="2 3">YIM 65646</strain>
    </source>
</reference>
<keyword evidence="3" id="KW-1185">Reference proteome</keyword>
<gene>
    <name evidence="2" type="ORF">HNR73_001777</name>
</gene>
<sequence length="423" mass="43391">MAKVSVDLATGTATVAGHEITVGEHPDGLRLHGPDGPVLRALSFGQRRFAVRAAEGCPDPADALARSVGFLALGRDPEDAAVEALALFLAGAREDAGGPGLTEAALAVLRVTGWTATQLDDAGAASVDDLARGLIPAAPDADDGWTRLELAPATVTETRAELAADLLARAARRPLPEDYGREVRRGPGEEYGRVPNGPSTQDTRFGAAPMRAPGAGPGAPPSGSAADAPRAAEPSTADGPGTRPDRPGRPGRYVGTTPANAEGSTRSPKPDGFDVPRFPADPFSATGPGHPPPGRGPWPVLPATEPPAAPGAVDTERAWRPGRQQGAGHRPSWTARRSAPPLPAPGTWTPIPKPATAPERAGTLITGPWAPLAEGSGPPLPATTPDERAAGDPVLRLVADDEDLAERLARVLHDEADLRGMAP</sequence>
<proteinExistence type="predicted"/>
<organism evidence="2 3">
    <name type="scientific">Phytomonospora endophytica</name>
    <dbReference type="NCBI Taxonomy" id="714109"/>
    <lineage>
        <taxon>Bacteria</taxon>
        <taxon>Bacillati</taxon>
        <taxon>Actinomycetota</taxon>
        <taxon>Actinomycetes</taxon>
        <taxon>Micromonosporales</taxon>
        <taxon>Micromonosporaceae</taxon>
        <taxon>Phytomonospora</taxon>
    </lineage>
</organism>
<accession>A0A841FL61</accession>
<evidence type="ECO:0000313" key="2">
    <source>
        <dbReference type="EMBL" id="MBB6033927.1"/>
    </source>
</evidence>
<dbReference type="EMBL" id="JACHGT010000003">
    <property type="protein sequence ID" value="MBB6033927.1"/>
    <property type="molecule type" value="Genomic_DNA"/>
</dbReference>
<protein>
    <submittedName>
        <fullName evidence="2">Uncharacterized protein</fullName>
    </submittedName>
</protein>
<dbReference type="Proteomes" id="UP000548476">
    <property type="component" value="Unassembled WGS sequence"/>
</dbReference>
<feature type="compositionally biased region" description="Polar residues" evidence="1">
    <location>
        <begin position="257"/>
        <end position="267"/>
    </location>
</feature>
<feature type="region of interest" description="Disordered" evidence="1">
    <location>
        <begin position="178"/>
        <end position="392"/>
    </location>
</feature>
<comment type="caution">
    <text evidence="2">The sequence shown here is derived from an EMBL/GenBank/DDBJ whole genome shotgun (WGS) entry which is preliminary data.</text>
</comment>
<name>A0A841FL61_9ACTN</name>
<feature type="compositionally biased region" description="Basic and acidic residues" evidence="1">
    <location>
        <begin position="178"/>
        <end position="192"/>
    </location>
</feature>
<evidence type="ECO:0000313" key="3">
    <source>
        <dbReference type="Proteomes" id="UP000548476"/>
    </source>
</evidence>
<feature type="compositionally biased region" description="Pro residues" evidence="1">
    <location>
        <begin position="289"/>
        <end position="309"/>
    </location>
</feature>
<dbReference type="RefSeq" id="WP_184786775.1">
    <property type="nucleotide sequence ID" value="NZ_BONT01000013.1"/>
</dbReference>
<evidence type="ECO:0000256" key="1">
    <source>
        <dbReference type="SAM" id="MobiDB-lite"/>
    </source>
</evidence>
<feature type="compositionally biased region" description="Low complexity" evidence="1">
    <location>
        <begin position="221"/>
        <end position="242"/>
    </location>
</feature>